<accession>A0A6J7M2B1</accession>
<organism evidence="2">
    <name type="scientific">freshwater metagenome</name>
    <dbReference type="NCBI Taxonomy" id="449393"/>
    <lineage>
        <taxon>unclassified sequences</taxon>
        <taxon>metagenomes</taxon>
        <taxon>ecological metagenomes</taxon>
    </lineage>
</organism>
<dbReference type="Gene3D" id="2.60.120.260">
    <property type="entry name" value="Galactose-binding domain-like"/>
    <property type="match status" value="1"/>
</dbReference>
<evidence type="ECO:0000256" key="1">
    <source>
        <dbReference type="SAM" id="MobiDB-lite"/>
    </source>
</evidence>
<proteinExistence type="predicted"/>
<dbReference type="EMBL" id="CAFBNE010000256">
    <property type="protein sequence ID" value="CAB4975250.1"/>
    <property type="molecule type" value="Genomic_DNA"/>
</dbReference>
<protein>
    <submittedName>
        <fullName evidence="2">Unannotated protein</fullName>
    </submittedName>
</protein>
<feature type="region of interest" description="Disordered" evidence="1">
    <location>
        <begin position="221"/>
        <end position="257"/>
    </location>
</feature>
<gene>
    <name evidence="2" type="ORF">UFOPK3772_03655</name>
</gene>
<dbReference type="AlphaFoldDB" id="A0A6J7M2B1"/>
<name>A0A6J7M2B1_9ZZZZ</name>
<evidence type="ECO:0000313" key="2">
    <source>
        <dbReference type="EMBL" id="CAB4975250.1"/>
    </source>
</evidence>
<reference evidence="2" key="1">
    <citation type="submission" date="2020-05" db="EMBL/GenBank/DDBJ databases">
        <authorList>
            <person name="Chiriac C."/>
            <person name="Salcher M."/>
            <person name="Ghai R."/>
            <person name="Kavagutti S V."/>
        </authorList>
    </citation>
    <scope>NUCLEOTIDE SEQUENCE</scope>
</reference>
<sequence>MTISLPTFRRLSLATLLLLPILLALALPPLLAQAPGAKRIRKPSMDDTIRANVYADNTFQLYVNGTLVAVDSIPFIPHNVISVDLLPAYPMTIAVLAKDNFNPKTGMEYANTNIGDAGFILKFADGTVTDGRWKAKCFSRGPVGGNTTNPRVEEEPLPEAWFAVDFDDASWARATEYSEDDVGPKQPFYDADFAGAKFIWSDDLKLDNVVVFRTIVATPPDGKAREDFTGINDVVPESPPRGPGSGKGRPQGKGKQR</sequence>